<gene>
    <name evidence="2" type="ORF">B0A55_08513</name>
</gene>
<evidence type="ECO:0000256" key="1">
    <source>
        <dbReference type="SAM" id="MobiDB-lite"/>
    </source>
</evidence>
<feature type="compositionally biased region" description="Basic and acidic residues" evidence="1">
    <location>
        <begin position="665"/>
        <end position="677"/>
    </location>
</feature>
<feature type="region of interest" description="Disordered" evidence="1">
    <location>
        <begin position="495"/>
        <end position="794"/>
    </location>
</feature>
<feature type="compositionally biased region" description="Basic and acidic residues" evidence="1">
    <location>
        <begin position="412"/>
        <end position="429"/>
    </location>
</feature>
<feature type="compositionally biased region" description="Acidic residues" evidence="1">
    <location>
        <begin position="559"/>
        <end position="574"/>
    </location>
</feature>
<name>A0A4U0X238_9PEZI</name>
<dbReference type="OrthoDB" id="3921464at2759"/>
<feature type="region of interest" description="Disordered" evidence="1">
    <location>
        <begin position="269"/>
        <end position="349"/>
    </location>
</feature>
<feature type="region of interest" description="Disordered" evidence="1">
    <location>
        <begin position="362"/>
        <end position="477"/>
    </location>
</feature>
<feature type="compositionally biased region" description="Basic and acidic residues" evidence="1">
    <location>
        <begin position="503"/>
        <end position="522"/>
    </location>
</feature>
<protein>
    <submittedName>
        <fullName evidence="2">Uncharacterized protein</fullName>
    </submittedName>
</protein>
<accession>A0A4U0X238</accession>
<organism evidence="2 3">
    <name type="scientific">Friedmanniomyces simplex</name>
    <dbReference type="NCBI Taxonomy" id="329884"/>
    <lineage>
        <taxon>Eukaryota</taxon>
        <taxon>Fungi</taxon>
        <taxon>Dikarya</taxon>
        <taxon>Ascomycota</taxon>
        <taxon>Pezizomycotina</taxon>
        <taxon>Dothideomycetes</taxon>
        <taxon>Dothideomycetidae</taxon>
        <taxon>Mycosphaerellales</taxon>
        <taxon>Teratosphaeriaceae</taxon>
        <taxon>Friedmanniomyces</taxon>
    </lineage>
</organism>
<sequence>MNGYGYNGYNYNIDNTNGQSYNPNATDNLPSGPPAVDHANADYSNRVYKPARGSATSYNGTNLVDQASVQYPANVYPPSPIYYGNVGENYGTQPSNNINYTSNVNYTGNTRYTDNLQPPSHGNTAGYAAGASTLNPRASPYIHSPPAMPQQHTTVTGSYMPLLPEHPVFIQPDGASHGVVSNSTATGGMQQSIYVGSNAQQFPTPGSMQLGVAPTMALPGTTYGAPRQPASYGPNNGIPKTANGVQSTLGAPRRLAQPSQTSAAIVDLTADDDEPPPQMSNSPQVPSAAVAAAYAKEPTAPRQSSSGSQSKKPRGLIGQMVDANLKTPSNPYLPASSPSESTESPESTYDHDSFMLQQIQAAESAPHEPKKKKRAAKGRGGANAGSQQAESLQTVASATDALPLNKGAAQKARQEEARKRRDAQAETKEAFLSTNFATQHEAFKAGDASLATSEGKQSAAQIGSNQRSKLDNQMAKEKKAAYTALYTGVQEANKARMALGSEQQHDGPSRSSSDRPRPEWLDRLGLALPGQRRKPVVVTPPASDTEFDPLFDGEFGPLSDDEEFDPLFDGDLDDGLSAPAPAVPQYKSTTAGTGGVGKKRKLDSADEPISRAKKAKLEAAAPAVSAPPPPPATPATAALTIGEVAGGAEKKRKRDGEEGGAGAEEPVKKAKLGEHHSAVPLVRRTSPPHHPPATAPPSAAPATASPTPATDDDADDELEAALRAELEKPDDEPPPPATASPSAPAPPASSPRSRSAGGQGTQLLRQAVAHDRQVKAAAGRVQKRPSTRVGGKKQ</sequence>
<feature type="compositionally biased region" description="Basic residues" evidence="1">
    <location>
        <begin position="781"/>
        <end position="794"/>
    </location>
</feature>
<reference evidence="2 3" key="1">
    <citation type="submission" date="2017-03" db="EMBL/GenBank/DDBJ databases">
        <title>Genomes of endolithic fungi from Antarctica.</title>
        <authorList>
            <person name="Coleine C."/>
            <person name="Masonjones S."/>
            <person name="Stajich J.E."/>
        </authorList>
    </citation>
    <scope>NUCLEOTIDE SEQUENCE [LARGE SCALE GENOMIC DNA]</scope>
    <source>
        <strain evidence="2 3">CCFEE 5184</strain>
    </source>
</reference>
<feature type="compositionally biased region" description="Polar residues" evidence="1">
    <location>
        <begin position="450"/>
        <end position="467"/>
    </location>
</feature>
<evidence type="ECO:0000313" key="3">
    <source>
        <dbReference type="Proteomes" id="UP000309340"/>
    </source>
</evidence>
<dbReference type="EMBL" id="NAJQ01000457">
    <property type="protein sequence ID" value="TKA69276.1"/>
    <property type="molecule type" value="Genomic_DNA"/>
</dbReference>
<feature type="compositionally biased region" description="Pro residues" evidence="1">
    <location>
        <begin position="734"/>
        <end position="749"/>
    </location>
</feature>
<feature type="compositionally biased region" description="Pro residues" evidence="1">
    <location>
        <begin position="688"/>
        <end position="699"/>
    </location>
</feature>
<feature type="region of interest" description="Disordered" evidence="1">
    <location>
        <begin position="219"/>
        <end position="246"/>
    </location>
</feature>
<feature type="compositionally biased region" description="Acidic residues" evidence="1">
    <location>
        <begin position="710"/>
        <end position="719"/>
    </location>
</feature>
<comment type="caution">
    <text evidence="2">The sequence shown here is derived from an EMBL/GenBank/DDBJ whole genome shotgun (WGS) entry which is preliminary data.</text>
</comment>
<feature type="compositionally biased region" description="Basic and acidic residues" evidence="1">
    <location>
        <begin position="468"/>
        <end position="477"/>
    </location>
</feature>
<dbReference type="Proteomes" id="UP000309340">
    <property type="component" value="Unassembled WGS sequence"/>
</dbReference>
<feature type="compositionally biased region" description="Low complexity" evidence="1">
    <location>
        <begin position="286"/>
        <end position="301"/>
    </location>
</feature>
<feature type="compositionally biased region" description="Low complexity" evidence="1">
    <location>
        <begin position="336"/>
        <end position="347"/>
    </location>
</feature>
<feature type="compositionally biased region" description="Polar residues" evidence="1">
    <location>
        <begin position="386"/>
        <end position="397"/>
    </location>
</feature>
<keyword evidence="3" id="KW-1185">Reference proteome</keyword>
<dbReference type="AlphaFoldDB" id="A0A4U0X238"/>
<proteinExistence type="predicted"/>
<feature type="compositionally biased region" description="Low complexity" evidence="1">
    <location>
        <begin position="700"/>
        <end position="709"/>
    </location>
</feature>
<evidence type="ECO:0000313" key="2">
    <source>
        <dbReference type="EMBL" id="TKA69276.1"/>
    </source>
</evidence>